<proteinExistence type="predicted"/>
<dbReference type="Proteomes" id="UP000298347">
    <property type="component" value="Unassembled WGS sequence"/>
</dbReference>
<dbReference type="EMBL" id="SRJD01000009">
    <property type="protein sequence ID" value="TGA98097.1"/>
    <property type="molecule type" value="Genomic_DNA"/>
</dbReference>
<organism evidence="2 3">
    <name type="scientific">Sporolactobacillus shoreae</name>
    <dbReference type="NCBI Taxonomy" id="1465501"/>
    <lineage>
        <taxon>Bacteria</taxon>
        <taxon>Bacillati</taxon>
        <taxon>Bacillota</taxon>
        <taxon>Bacilli</taxon>
        <taxon>Bacillales</taxon>
        <taxon>Sporolactobacillaceae</taxon>
        <taxon>Sporolactobacillus</taxon>
    </lineage>
</organism>
<keyword evidence="3" id="KW-1185">Reference proteome</keyword>
<evidence type="ECO:0000313" key="2">
    <source>
        <dbReference type="EMBL" id="TGA98097.1"/>
    </source>
</evidence>
<evidence type="ECO:0000256" key="1">
    <source>
        <dbReference type="SAM" id="Coils"/>
    </source>
</evidence>
<dbReference type="RefSeq" id="WP_135348477.1">
    <property type="nucleotide sequence ID" value="NZ_SRJD01000009.1"/>
</dbReference>
<name>A0A4Z0GQ26_9BACL</name>
<reference evidence="2 3" key="1">
    <citation type="journal article" date="2015" name="Int. J. Syst. Evol. Microbiol.">
        <title>Sporolactobacillus shoreae sp. nov. and Sporolactobacillus spathodeae sp. nov., two spore-forming lactic acid bacteria isolated from tree barks in Thailand.</title>
        <authorList>
            <person name="Thamacharoensuk T."/>
            <person name="Kitahara M."/>
            <person name="Ohkuma M."/>
            <person name="Thongchul N."/>
            <person name="Tanasupawat S."/>
        </authorList>
    </citation>
    <scope>NUCLEOTIDE SEQUENCE [LARGE SCALE GENOMIC DNA]</scope>
    <source>
        <strain evidence="2 3">BK92</strain>
    </source>
</reference>
<evidence type="ECO:0000313" key="3">
    <source>
        <dbReference type="Proteomes" id="UP000298347"/>
    </source>
</evidence>
<dbReference type="OrthoDB" id="9947881at2"/>
<protein>
    <submittedName>
        <fullName evidence="2">Uncharacterized protein</fullName>
    </submittedName>
</protein>
<comment type="caution">
    <text evidence="2">The sequence shown here is derived from an EMBL/GenBank/DDBJ whole genome shotgun (WGS) entry which is preliminary data.</text>
</comment>
<accession>A0A4Z0GQ26</accession>
<feature type="coiled-coil region" evidence="1">
    <location>
        <begin position="23"/>
        <end position="73"/>
    </location>
</feature>
<gene>
    <name evidence="2" type="ORF">E4665_09075</name>
</gene>
<dbReference type="AlphaFoldDB" id="A0A4Z0GQ26"/>
<sequence>MPIAQVTTVISTGKHLTNSYGQLNALRQEKHSLLNNIQTLQHEKNSNTTNEAISNIQANIVSVDRQINDLQLKTAGQNEESPQLLSGVDRVDISSQARALYHSVN</sequence>
<keyword evidence="1" id="KW-0175">Coiled coil</keyword>